<organism evidence="2 3">
    <name type="scientific">Punica granatum</name>
    <name type="common">Pomegranate</name>
    <dbReference type="NCBI Taxonomy" id="22663"/>
    <lineage>
        <taxon>Eukaryota</taxon>
        <taxon>Viridiplantae</taxon>
        <taxon>Streptophyta</taxon>
        <taxon>Embryophyta</taxon>
        <taxon>Tracheophyta</taxon>
        <taxon>Spermatophyta</taxon>
        <taxon>Magnoliopsida</taxon>
        <taxon>eudicotyledons</taxon>
        <taxon>Gunneridae</taxon>
        <taxon>Pentapetalae</taxon>
        <taxon>rosids</taxon>
        <taxon>malvids</taxon>
        <taxon>Myrtales</taxon>
        <taxon>Lythraceae</taxon>
        <taxon>Punica</taxon>
    </lineage>
</organism>
<evidence type="ECO:0000313" key="3">
    <source>
        <dbReference type="Proteomes" id="UP000233551"/>
    </source>
</evidence>
<keyword evidence="3" id="KW-1185">Reference proteome</keyword>
<gene>
    <name evidence="2" type="ORF">CRG98_037519</name>
</gene>
<dbReference type="EMBL" id="PGOL01003232">
    <property type="protein sequence ID" value="PKI42066.1"/>
    <property type="molecule type" value="Genomic_DNA"/>
</dbReference>
<feature type="region of interest" description="Disordered" evidence="1">
    <location>
        <begin position="39"/>
        <end position="58"/>
    </location>
</feature>
<dbReference type="AlphaFoldDB" id="A0A2I0IFC6"/>
<evidence type="ECO:0000256" key="1">
    <source>
        <dbReference type="SAM" id="MobiDB-lite"/>
    </source>
</evidence>
<reference evidence="2 3" key="1">
    <citation type="submission" date="2017-11" db="EMBL/GenBank/DDBJ databases">
        <title>De-novo sequencing of pomegranate (Punica granatum L.) genome.</title>
        <authorList>
            <person name="Akparov Z."/>
            <person name="Amiraslanov A."/>
            <person name="Hajiyeva S."/>
            <person name="Abbasov M."/>
            <person name="Kaur K."/>
            <person name="Hamwieh A."/>
            <person name="Solovyev V."/>
            <person name="Salamov A."/>
            <person name="Braich B."/>
            <person name="Kosarev P."/>
            <person name="Mahmoud A."/>
            <person name="Hajiyev E."/>
            <person name="Babayeva S."/>
            <person name="Izzatullayeva V."/>
            <person name="Mammadov A."/>
            <person name="Mammadov A."/>
            <person name="Sharifova S."/>
            <person name="Ojaghi J."/>
            <person name="Eynullazada K."/>
            <person name="Bayramov B."/>
            <person name="Abdulazimova A."/>
            <person name="Shahmuradov I."/>
        </authorList>
    </citation>
    <scope>NUCLEOTIDE SEQUENCE [LARGE SCALE GENOMIC DNA]</scope>
    <source>
        <strain evidence="3">cv. AG2017</strain>
        <tissue evidence="2">Leaf</tissue>
    </source>
</reference>
<protein>
    <submittedName>
        <fullName evidence="2">Uncharacterized protein</fullName>
    </submittedName>
</protein>
<comment type="caution">
    <text evidence="2">The sequence shown here is derived from an EMBL/GenBank/DDBJ whole genome shotgun (WGS) entry which is preliminary data.</text>
</comment>
<accession>A0A2I0IFC6</accession>
<name>A0A2I0IFC6_PUNGR</name>
<sequence length="58" mass="6511">MEVDYIVPVGHDFLGGEDSSGTCPEVAHMVTLVEIVRRRQNDGEGHHEDEKKSLKLYS</sequence>
<proteinExistence type="predicted"/>
<dbReference type="Proteomes" id="UP000233551">
    <property type="component" value="Unassembled WGS sequence"/>
</dbReference>
<evidence type="ECO:0000313" key="2">
    <source>
        <dbReference type="EMBL" id="PKI42066.1"/>
    </source>
</evidence>